<reference evidence="1 2" key="1">
    <citation type="submission" date="2019-03" db="EMBL/GenBank/DDBJ databases">
        <title>Genomic and seasonal variations among aquatic phages infecting the Baltic Sea Gammaproteobacteria Rheinheimera sp. bal341.</title>
        <authorList>
            <person name="Nilsson E."/>
            <person name="Li K."/>
            <person name="Fridlund J."/>
            <person name="Sulcius S."/>
            <person name="Bunse C."/>
            <person name="Karlsson C.M.G."/>
            <person name="Lindh M."/>
            <person name="Lundin D."/>
            <person name="Pinhassi J."/>
            <person name="Holmfeldt K."/>
        </authorList>
    </citation>
    <scope>NUCLEOTIDE SEQUENCE [LARGE SCALE GENOMIC DNA]</scope>
</reference>
<organism evidence="1 2">
    <name type="scientific">Rheinheimera phage Barba21A</name>
    <dbReference type="NCBI Taxonomy" id="2849598"/>
    <lineage>
        <taxon>Viruses</taxon>
        <taxon>Duplodnaviria</taxon>
        <taxon>Heunggongvirae</taxon>
        <taxon>Uroviricota</taxon>
        <taxon>Caudoviricetes</taxon>
        <taxon>Barbavirus</taxon>
        <taxon>Barbavirus barba21A</taxon>
    </lineage>
</organism>
<name>A0A4P8N8S2_9CAUD</name>
<sequence length="183" mass="20426">MAIATDLYLGQVIDIQSKQIRTAESILKKGDWFFTQLGNYTSVAPLSISNGVTSKIAFQPEDITYTNGNGFTTQYDFVNQKFMPTTLNDLFTAEVRFKFKCSAQDGHFDVKLESPDFDFNPVSGLSVSSTKSAGVEQFASIPFTFFIGQDLIDNGLEFKITPFNTNIQVYDISYLVVRLCSGR</sequence>
<dbReference type="EMBL" id="MK719733">
    <property type="protein sequence ID" value="QCQ62399.1"/>
    <property type="molecule type" value="Genomic_DNA"/>
</dbReference>
<proteinExistence type="predicted"/>
<dbReference type="Proteomes" id="UP000303606">
    <property type="component" value="Segment"/>
</dbReference>
<keyword evidence="2" id="KW-1185">Reference proteome</keyword>
<gene>
    <name evidence="1" type="ORF">Barba21A_gp139</name>
</gene>
<evidence type="ECO:0000313" key="2">
    <source>
        <dbReference type="Proteomes" id="UP000303606"/>
    </source>
</evidence>
<evidence type="ECO:0000313" key="1">
    <source>
        <dbReference type="EMBL" id="QCQ62399.1"/>
    </source>
</evidence>
<accession>A0A4P8N8S2</accession>
<protein>
    <submittedName>
        <fullName evidence="1">Uncharacterized protein</fullName>
    </submittedName>
</protein>